<dbReference type="RefSeq" id="WP_281927444.1">
    <property type="nucleotide sequence ID" value="NZ_AP027142.1"/>
</dbReference>
<dbReference type="Pfam" id="PF01850">
    <property type="entry name" value="PIN"/>
    <property type="match status" value="1"/>
</dbReference>
<keyword evidence="3" id="KW-1185">Reference proteome</keyword>
<evidence type="ECO:0000313" key="3">
    <source>
        <dbReference type="Proteomes" id="UP001317629"/>
    </source>
</evidence>
<gene>
    <name evidence="2" type="primary">vapC_4</name>
    <name evidence="2" type="ORF">SS37A_18390</name>
</gene>
<proteinExistence type="predicted"/>
<sequence>MTTRNRSFFDTNVLLYAVATSGAKADISEELIALGGVVSIQVLNEFAAVSRRKHNASWQNVKASLESFRATLDIVPLTLETHQTGVALAERYNFAIYDAMIVAAAKLAGCRTLYTEDLHNGQILDQLKIENPFV</sequence>
<organism evidence="2 3">
    <name type="scientific">Methylocystis iwaonis</name>
    <dbReference type="NCBI Taxonomy" id="2885079"/>
    <lineage>
        <taxon>Bacteria</taxon>
        <taxon>Pseudomonadati</taxon>
        <taxon>Pseudomonadota</taxon>
        <taxon>Alphaproteobacteria</taxon>
        <taxon>Hyphomicrobiales</taxon>
        <taxon>Methylocystaceae</taxon>
        <taxon>Methylocystis</taxon>
    </lineage>
</organism>
<dbReference type="EMBL" id="AP027142">
    <property type="protein sequence ID" value="BDV34310.1"/>
    <property type="molecule type" value="Genomic_DNA"/>
</dbReference>
<reference evidence="2 3" key="1">
    <citation type="journal article" date="2023" name="Int. J. Syst. Evol. Microbiol.">
        <title>Methylocystis iwaonis sp. nov., a type II methane-oxidizing bacterium from surface soil of a rice paddy field in Japan, and emended description of the genus Methylocystis (ex Whittenbury et al. 1970) Bowman et al. 1993.</title>
        <authorList>
            <person name="Kaise H."/>
            <person name="Sawadogo J.B."/>
            <person name="Alam M.S."/>
            <person name="Ueno C."/>
            <person name="Dianou D."/>
            <person name="Shinjo R."/>
            <person name="Asakawa S."/>
        </authorList>
    </citation>
    <scope>NUCLEOTIDE SEQUENCE [LARGE SCALE GENOMIC DNA]</scope>
    <source>
        <strain evidence="2 3">SS37A-Re</strain>
    </source>
</reference>
<protein>
    <submittedName>
        <fullName evidence="2">Ribonuclease VapC</fullName>
    </submittedName>
</protein>
<evidence type="ECO:0000313" key="2">
    <source>
        <dbReference type="EMBL" id="BDV34310.1"/>
    </source>
</evidence>
<accession>A0ABM8E8Q2</accession>
<feature type="domain" description="PIN" evidence="1">
    <location>
        <begin position="8"/>
        <end position="117"/>
    </location>
</feature>
<dbReference type="Proteomes" id="UP001317629">
    <property type="component" value="Chromosome"/>
</dbReference>
<dbReference type="Gene3D" id="3.40.50.1010">
    <property type="entry name" value="5'-nuclease"/>
    <property type="match status" value="1"/>
</dbReference>
<dbReference type="InterPro" id="IPR002716">
    <property type="entry name" value="PIN_dom"/>
</dbReference>
<name>A0ABM8E8Q2_9HYPH</name>
<dbReference type="CDD" id="cd18692">
    <property type="entry name" value="PIN_VapC-like"/>
    <property type="match status" value="1"/>
</dbReference>
<dbReference type="InterPro" id="IPR029060">
    <property type="entry name" value="PIN-like_dom_sf"/>
</dbReference>
<dbReference type="SUPFAM" id="SSF88723">
    <property type="entry name" value="PIN domain-like"/>
    <property type="match status" value="1"/>
</dbReference>
<evidence type="ECO:0000259" key="1">
    <source>
        <dbReference type="Pfam" id="PF01850"/>
    </source>
</evidence>